<dbReference type="PANTHER" id="PTHR43547:SF2">
    <property type="entry name" value="HYBRID SIGNAL TRANSDUCTION HISTIDINE KINASE C"/>
    <property type="match status" value="1"/>
</dbReference>
<dbReference type="SUPFAM" id="SSF47384">
    <property type="entry name" value="Homodimeric domain of signal transducing histidine kinase"/>
    <property type="match status" value="1"/>
</dbReference>
<sequence length="284" mass="32352">MDGLRDKCTCRRQQGVDCLSENCPYELLDTFNSIFHDLKTPLNIILSSLQILELYEASGKLYQDNTIIKKYFKVLKQNSYRLIRLVNNVLDVTKIEADLFNIHLVNLEIVSLIKNITSSVKDYASTKGIEVHFCSNVSEKLLAFDPDKMERIMLNLLSNSIKFTHYGGRIRIKINDLGSKVQIIVQDNGVGMTKKEVDEAFNKFKQLKKNYKENEGTGLGLSLVKRLVEMHGGSIWIESKKGKGTKFFIEIPVRLVENSCEGCNDVNALVEKINIEFSDIYEAL</sequence>
<evidence type="ECO:0000256" key="5">
    <source>
        <dbReference type="ARBA" id="ARBA00022741"/>
    </source>
</evidence>
<dbReference type="Gene3D" id="3.30.565.10">
    <property type="entry name" value="Histidine kinase-like ATPase, C-terminal domain"/>
    <property type="match status" value="1"/>
</dbReference>
<evidence type="ECO:0000256" key="8">
    <source>
        <dbReference type="ARBA" id="ARBA00023012"/>
    </source>
</evidence>
<evidence type="ECO:0000256" key="3">
    <source>
        <dbReference type="ARBA" id="ARBA00022553"/>
    </source>
</evidence>
<dbReference type="eggNOG" id="COG2205">
    <property type="taxonomic scope" value="Bacteria"/>
</dbReference>
<dbReference type="EMBL" id="CAKP01000096">
    <property type="protein sequence ID" value="CCJ33891.1"/>
    <property type="molecule type" value="Genomic_DNA"/>
</dbReference>
<feature type="domain" description="Histidine kinase" evidence="9">
    <location>
        <begin position="33"/>
        <end position="255"/>
    </location>
</feature>
<dbReference type="RefSeq" id="WP_008909149.1">
    <property type="nucleotide sequence ID" value="NZ_CAKP01000096.1"/>
</dbReference>
<evidence type="ECO:0000256" key="7">
    <source>
        <dbReference type="ARBA" id="ARBA00022840"/>
    </source>
</evidence>
<dbReference type="InterPro" id="IPR003594">
    <property type="entry name" value="HATPase_dom"/>
</dbReference>
<keyword evidence="7" id="KW-0067">ATP-binding</keyword>
<dbReference type="SMART" id="SM00388">
    <property type="entry name" value="HisKA"/>
    <property type="match status" value="1"/>
</dbReference>
<evidence type="ECO:0000256" key="4">
    <source>
        <dbReference type="ARBA" id="ARBA00022679"/>
    </source>
</evidence>
<evidence type="ECO:0000256" key="2">
    <source>
        <dbReference type="ARBA" id="ARBA00012438"/>
    </source>
</evidence>
<dbReference type="Pfam" id="PF02518">
    <property type="entry name" value="HATPase_c"/>
    <property type="match status" value="1"/>
</dbReference>
<comment type="caution">
    <text evidence="10">The sequence shown here is derived from an EMBL/GenBank/DDBJ whole genome shotgun (WGS) entry which is preliminary data.</text>
</comment>
<dbReference type="SMART" id="SM00387">
    <property type="entry name" value="HATPase_c"/>
    <property type="match status" value="1"/>
</dbReference>
<dbReference type="Proteomes" id="UP000007652">
    <property type="component" value="Unassembled WGS sequence"/>
</dbReference>
<name>I7LHA5_9CLOT</name>
<dbReference type="Gene3D" id="1.10.287.130">
    <property type="match status" value="1"/>
</dbReference>
<dbReference type="PRINTS" id="PR00344">
    <property type="entry name" value="BCTRLSENSOR"/>
</dbReference>
<dbReference type="GO" id="GO:0000155">
    <property type="term" value="F:phosphorelay sensor kinase activity"/>
    <property type="evidence" value="ECO:0007669"/>
    <property type="project" value="InterPro"/>
</dbReference>
<gene>
    <name evidence="10" type="ORF">CAAU_1807</name>
</gene>
<dbReference type="AlphaFoldDB" id="I7LHA5"/>
<dbReference type="CDD" id="cd00082">
    <property type="entry name" value="HisKA"/>
    <property type="match status" value="1"/>
</dbReference>
<dbReference type="STRING" id="857293.CAAU_1807"/>
<evidence type="ECO:0000313" key="10">
    <source>
        <dbReference type="EMBL" id="CCJ33891.1"/>
    </source>
</evidence>
<evidence type="ECO:0000256" key="6">
    <source>
        <dbReference type="ARBA" id="ARBA00022777"/>
    </source>
</evidence>
<dbReference type="InterPro" id="IPR003661">
    <property type="entry name" value="HisK_dim/P_dom"/>
</dbReference>
<dbReference type="InterPro" id="IPR005467">
    <property type="entry name" value="His_kinase_dom"/>
</dbReference>
<evidence type="ECO:0000313" key="11">
    <source>
        <dbReference type="Proteomes" id="UP000007652"/>
    </source>
</evidence>
<keyword evidence="6 10" id="KW-0418">Kinase</keyword>
<dbReference type="FunFam" id="3.30.565.10:FF:000037">
    <property type="entry name" value="Hybrid sensor histidine kinase/response regulator"/>
    <property type="match status" value="1"/>
</dbReference>
<organism evidence="10 11">
    <name type="scientific">Caloramator australicus RC3</name>
    <dbReference type="NCBI Taxonomy" id="857293"/>
    <lineage>
        <taxon>Bacteria</taxon>
        <taxon>Bacillati</taxon>
        <taxon>Bacillota</taxon>
        <taxon>Clostridia</taxon>
        <taxon>Eubacteriales</taxon>
        <taxon>Clostridiaceae</taxon>
        <taxon>Caloramator</taxon>
    </lineage>
</organism>
<dbReference type="CDD" id="cd00075">
    <property type="entry name" value="HATPase"/>
    <property type="match status" value="1"/>
</dbReference>
<comment type="catalytic activity">
    <reaction evidence="1">
        <text>ATP + protein L-histidine = ADP + protein N-phospho-L-histidine.</text>
        <dbReference type="EC" id="2.7.13.3"/>
    </reaction>
</comment>
<keyword evidence="5" id="KW-0547">Nucleotide-binding</keyword>
<dbReference type="InterPro" id="IPR004358">
    <property type="entry name" value="Sig_transdc_His_kin-like_C"/>
</dbReference>
<dbReference type="EC" id="2.7.13.3" evidence="2"/>
<evidence type="ECO:0000256" key="1">
    <source>
        <dbReference type="ARBA" id="ARBA00000085"/>
    </source>
</evidence>
<dbReference type="GO" id="GO:0005524">
    <property type="term" value="F:ATP binding"/>
    <property type="evidence" value="ECO:0007669"/>
    <property type="project" value="UniProtKB-KW"/>
</dbReference>
<keyword evidence="8" id="KW-0902">Two-component regulatory system</keyword>
<dbReference type="InterPro" id="IPR036097">
    <property type="entry name" value="HisK_dim/P_sf"/>
</dbReference>
<protein>
    <recommendedName>
        <fullName evidence="2">histidine kinase</fullName>
        <ecNumber evidence="2">2.7.13.3</ecNumber>
    </recommendedName>
</protein>
<accession>I7LHA5</accession>
<dbReference type="PANTHER" id="PTHR43547">
    <property type="entry name" value="TWO-COMPONENT HISTIDINE KINASE"/>
    <property type="match status" value="1"/>
</dbReference>
<proteinExistence type="predicted"/>
<dbReference type="SUPFAM" id="SSF55874">
    <property type="entry name" value="ATPase domain of HSP90 chaperone/DNA topoisomerase II/histidine kinase"/>
    <property type="match status" value="1"/>
</dbReference>
<reference evidence="10 11" key="1">
    <citation type="journal article" date="2011" name="J. Bacteriol.">
        <title>Draft genome sequence of Caloramator australicus strain RC3T, a thermoanaerobe from the Great Artesian Basin of Australia.</title>
        <authorList>
            <person name="Ogg C.D."/>
            <person name="Patel B.K.C."/>
        </authorList>
    </citation>
    <scope>NUCLEOTIDE SEQUENCE [LARGE SCALE GENOMIC DNA]</scope>
    <source>
        <strain evidence="10 11">RC3</strain>
    </source>
</reference>
<dbReference type="InterPro" id="IPR036890">
    <property type="entry name" value="HATPase_C_sf"/>
</dbReference>
<dbReference type="PROSITE" id="PS50109">
    <property type="entry name" value="HIS_KIN"/>
    <property type="match status" value="1"/>
</dbReference>
<keyword evidence="3" id="KW-0597">Phosphoprotein</keyword>
<keyword evidence="11" id="KW-1185">Reference proteome</keyword>
<keyword evidence="4" id="KW-0808">Transferase</keyword>
<evidence type="ECO:0000259" key="9">
    <source>
        <dbReference type="PROSITE" id="PS50109"/>
    </source>
</evidence>
<dbReference type="Pfam" id="PF00512">
    <property type="entry name" value="HisKA"/>
    <property type="match status" value="1"/>
</dbReference>